<keyword evidence="3" id="KW-1185">Reference proteome</keyword>
<dbReference type="EMBL" id="JAHWGI010000308">
    <property type="protein sequence ID" value="KAK3913050.1"/>
    <property type="molecule type" value="Genomic_DNA"/>
</dbReference>
<gene>
    <name evidence="2" type="ORF">KUF71_022504</name>
</gene>
<dbReference type="AlphaFoldDB" id="A0AAE1H3Q1"/>
<evidence type="ECO:0000259" key="1">
    <source>
        <dbReference type="Pfam" id="PF10551"/>
    </source>
</evidence>
<dbReference type="InterPro" id="IPR018289">
    <property type="entry name" value="MULE_transposase_dom"/>
</dbReference>
<protein>
    <submittedName>
        <fullName evidence="2">Transcriptional repressor DcmR</fullName>
    </submittedName>
</protein>
<dbReference type="Proteomes" id="UP001219518">
    <property type="component" value="Unassembled WGS sequence"/>
</dbReference>
<reference evidence="2" key="1">
    <citation type="submission" date="2021-07" db="EMBL/GenBank/DDBJ databases">
        <authorList>
            <person name="Catto M.A."/>
            <person name="Jacobson A."/>
            <person name="Kennedy G."/>
            <person name="Labadie P."/>
            <person name="Hunt B.G."/>
            <person name="Srinivasan R."/>
        </authorList>
    </citation>
    <scope>NUCLEOTIDE SEQUENCE</scope>
    <source>
        <strain evidence="2">PL_HMW_Pooled</strain>
        <tissue evidence="2">Head</tissue>
    </source>
</reference>
<name>A0AAE1H3Q1_9NEOP</name>
<comment type="caution">
    <text evidence="2">The sequence shown here is derived from an EMBL/GenBank/DDBJ whole genome shotgun (WGS) entry which is preliminary data.</text>
</comment>
<accession>A0AAE1H3Q1</accession>
<dbReference type="Pfam" id="PF10551">
    <property type="entry name" value="MULE"/>
    <property type="match status" value="1"/>
</dbReference>
<proteinExistence type="predicted"/>
<evidence type="ECO:0000313" key="2">
    <source>
        <dbReference type="EMBL" id="KAK3913050.1"/>
    </source>
</evidence>
<feature type="domain" description="MULE transposase" evidence="1">
    <location>
        <begin position="188"/>
        <end position="285"/>
    </location>
</feature>
<evidence type="ECO:0000313" key="3">
    <source>
        <dbReference type="Proteomes" id="UP001219518"/>
    </source>
</evidence>
<reference evidence="2" key="2">
    <citation type="journal article" date="2023" name="BMC Genomics">
        <title>Pest status, molecular evolution, and epigenetic factors derived from the genome assembly of Frankliniella fusca, a thysanopteran phytovirus vector.</title>
        <authorList>
            <person name="Catto M.A."/>
            <person name="Labadie P.E."/>
            <person name="Jacobson A.L."/>
            <person name="Kennedy G.G."/>
            <person name="Srinivasan R."/>
            <person name="Hunt B.G."/>
        </authorList>
    </citation>
    <scope>NUCLEOTIDE SEQUENCE</scope>
    <source>
        <strain evidence="2">PL_HMW_Pooled</strain>
    </source>
</reference>
<organism evidence="2 3">
    <name type="scientific">Frankliniella fusca</name>
    <dbReference type="NCBI Taxonomy" id="407009"/>
    <lineage>
        <taxon>Eukaryota</taxon>
        <taxon>Metazoa</taxon>
        <taxon>Ecdysozoa</taxon>
        <taxon>Arthropoda</taxon>
        <taxon>Hexapoda</taxon>
        <taxon>Insecta</taxon>
        <taxon>Pterygota</taxon>
        <taxon>Neoptera</taxon>
        <taxon>Paraneoptera</taxon>
        <taxon>Thysanoptera</taxon>
        <taxon>Terebrantia</taxon>
        <taxon>Thripoidea</taxon>
        <taxon>Thripidae</taxon>
        <taxon>Frankliniella</taxon>
    </lineage>
</organism>
<sequence>MIGPAARKGILFGKRQFVTVNHRNYSPPFCFENVPIVTKRCCHKQCSSQVLTDCDMKKIISRSGDHLLHPTLTERQTEVVVVAAACKRAATDSLDCRPRKIIRREIRNCDFILKPDTKNISKGMYRAKRKLLPALPKTGAEVMEQFANEMAIKTSRGELFSFPMMDSGILIFTCDTNLRLLAECETIIADGTFDYAPDKFVQMYTMHGNTMGHNVPLAYCCLPNKKGPTYAAMLAALKNLANDRLGVELKPSNIHVDFEDAPLAAFRNSFPSAEIRACKFHFAQNLIKRIRANKTLLSSYRKRESETGQWLRAFIALPNLPPHVVPDAFVELYSCVPSGSLHSFSDYVLNTYIESTRYPPSLWARAPTLDDITTTNTAESFHSRYNDDHSSSHPNIHVTLQSLLDLQEETYLTDRTIRAGIWGKARRETVQIREKIVALYDKFDKETISVSEYLFAVGDAIAESKVRTN</sequence>